<evidence type="ECO:0000313" key="4">
    <source>
        <dbReference type="Proteomes" id="UP001203207"/>
    </source>
</evidence>
<reference evidence="3" key="1">
    <citation type="journal article" date="2022" name="Syst. Appl. Microbiol.">
        <title>Natronocalculus amylovorans gen. nov., sp. nov., and Natranaeroarchaeum aerophilus sp. nov., dominant culturable amylolytic natronoarchaea from hypersaline soda lakes in southwestern Siberia.</title>
        <authorList>
            <person name="Sorokin D.Y."/>
            <person name="Elcheninov A.G."/>
            <person name="Khizhniak T.V."/>
            <person name="Koenen M."/>
            <person name="Bale N.J."/>
            <person name="Damste J.S.S."/>
            <person name="Kublanov I.V."/>
        </authorList>
    </citation>
    <scope>NUCLEOTIDE SEQUENCE</scope>
    <source>
        <strain evidence="3">AArc-St2</strain>
    </source>
</reference>
<dbReference type="RefSeq" id="WP_250586138.1">
    <property type="nucleotide sequence ID" value="NZ_JAKRVX010000011.1"/>
</dbReference>
<feature type="compositionally biased region" description="Basic and acidic residues" evidence="1">
    <location>
        <begin position="1"/>
        <end position="15"/>
    </location>
</feature>
<sequence>MRRIYESDALRRDDGPFSPTEVKRQKRPQRNGTGEPSFLSKFIPQAMANKAVYVSVTTPRKTYPRGVPIPFSVHFKNSMPFSVSIPTKSPLLWTWNIDEIIEASHVSVRDPPDETDRFGFNRGERKTFTRRWSQSFRLTDSTWEPAATGRYTIGVGINVDDPVSAGLYDEVTIEIVDE</sequence>
<dbReference type="AlphaFoldDB" id="A0AAE3G2G0"/>
<proteinExistence type="predicted"/>
<evidence type="ECO:0000256" key="1">
    <source>
        <dbReference type="SAM" id="MobiDB-lite"/>
    </source>
</evidence>
<organism evidence="3 4">
    <name type="scientific">Natronocalculus amylovorans</name>
    <dbReference type="NCBI Taxonomy" id="2917812"/>
    <lineage>
        <taxon>Archaea</taxon>
        <taxon>Methanobacteriati</taxon>
        <taxon>Methanobacteriota</taxon>
        <taxon>Stenosarchaea group</taxon>
        <taxon>Halobacteria</taxon>
        <taxon>Halobacteriales</taxon>
        <taxon>Haloferacaceae</taxon>
        <taxon>Natronocalculus</taxon>
    </lineage>
</organism>
<gene>
    <name evidence="3" type="ORF">AArcSt2_15960</name>
</gene>
<comment type="caution">
    <text evidence="3">The sequence shown here is derived from an EMBL/GenBank/DDBJ whole genome shotgun (WGS) entry which is preliminary data.</text>
</comment>
<accession>A0AAE3G2G0</accession>
<feature type="domain" description="DUF7974" evidence="2">
    <location>
        <begin position="41"/>
        <end position="176"/>
    </location>
</feature>
<feature type="region of interest" description="Disordered" evidence="1">
    <location>
        <begin position="1"/>
        <end position="38"/>
    </location>
</feature>
<name>A0AAE3G2G0_9EURY</name>
<dbReference type="Pfam" id="PF25929">
    <property type="entry name" value="DUF7974"/>
    <property type="match status" value="1"/>
</dbReference>
<evidence type="ECO:0000313" key="3">
    <source>
        <dbReference type="EMBL" id="MCL9818434.1"/>
    </source>
</evidence>
<dbReference type="InterPro" id="IPR058280">
    <property type="entry name" value="DUF7974"/>
</dbReference>
<evidence type="ECO:0000259" key="2">
    <source>
        <dbReference type="Pfam" id="PF25929"/>
    </source>
</evidence>
<dbReference type="EMBL" id="JAKRVX010000011">
    <property type="protein sequence ID" value="MCL9818434.1"/>
    <property type="molecule type" value="Genomic_DNA"/>
</dbReference>
<keyword evidence="4" id="KW-1185">Reference proteome</keyword>
<reference evidence="3" key="2">
    <citation type="submission" date="2022-02" db="EMBL/GenBank/DDBJ databases">
        <authorList>
            <person name="Elcheninov A.G."/>
            <person name="Sorokin D.Y."/>
            <person name="Kublanov I.V."/>
        </authorList>
    </citation>
    <scope>NUCLEOTIDE SEQUENCE</scope>
    <source>
        <strain evidence="3">AArc-St2</strain>
    </source>
</reference>
<dbReference type="Proteomes" id="UP001203207">
    <property type="component" value="Unassembled WGS sequence"/>
</dbReference>
<protein>
    <recommendedName>
        <fullName evidence="2">DUF7974 domain-containing protein</fullName>
    </recommendedName>
</protein>